<proteinExistence type="predicted"/>
<protein>
    <recommendedName>
        <fullName evidence="4">Resistance to inhibitors of cholinesterase protein 3 N-terminal domain-containing protein</fullName>
    </recommendedName>
</protein>
<feature type="compositionally biased region" description="Basic and acidic residues" evidence="1">
    <location>
        <begin position="859"/>
        <end position="873"/>
    </location>
</feature>
<feature type="compositionally biased region" description="Polar residues" evidence="1">
    <location>
        <begin position="417"/>
        <end position="447"/>
    </location>
</feature>
<feature type="region of interest" description="Disordered" evidence="1">
    <location>
        <begin position="395"/>
        <end position="447"/>
    </location>
</feature>
<dbReference type="InterPro" id="IPR026160">
    <property type="entry name" value="Ric3"/>
</dbReference>
<keyword evidence="2" id="KW-0472">Membrane</keyword>
<dbReference type="PANTHER" id="PTHR21723">
    <property type="entry name" value="RESISTANCE TO INHIBITORS OF CHOLINESTERASE PROTEIN 3 RIC3"/>
    <property type="match status" value="1"/>
</dbReference>
<dbReference type="EMBL" id="HBUF01282172">
    <property type="protein sequence ID" value="CAG6687609.1"/>
    <property type="molecule type" value="Transcribed_RNA"/>
</dbReference>
<dbReference type="GO" id="GO:0007271">
    <property type="term" value="P:synaptic transmission, cholinergic"/>
    <property type="evidence" value="ECO:0007669"/>
    <property type="project" value="TreeGrafter"/>
</dbReference>
<evidence type="ECO:0008006" key="4">
    <source>
        <dbReference type="Google" id="ProtNLM"/>
    </source>
</evidence>
<dbReference type="GO" id="GO:0043005">
    <property type="term" value="C:neuron projection"/>
    <property type="evidence" value="ECO:0007669"/>
    <property type="project" value="TreeGrafter"/>
</dbReference>
<dbReference type="PANTHER" id="PTHR21723:SF3">
    <property type="entry name" value="PROTEIN RIC-3"/>
    <property type="match status" value="1"/>
</dbReference>
<feature type="region of interest" description="Disordered" evidence="1">
    <location>
        <begin position="658"/>
        <end position="746"/>
    </location>
</feature>
<sequence>MATSELSRGKTIFVLTVVAGCFAVLWPKIFYPMFFGSPQFQTNVEKAHGGPPQLNGCCDVYFEKDIQTLKIITQLCEENVLLNAIANSSRPLSKVAMLNLCYRQLQETCNIDLSNVFKMNQRHELDSSFKQFISIVRTFNSSLCLKYHYNVNFNVLGTPRIINSNVMKPTSLINAKKVDKDKNEKESMTDDGLKSQMRQERPPHMRPEMLHPALRENGRAIPHEHIVPRVEPDPVPRPVKQPGGPKPGMGRPAFGGGGPHAAKQGGGGIMNLLMPMYTISIVAFFIYTMLRIWDPMVMFVKLVLQFVSNSSNNARDGRNASSTDYYSSSTTELRSTSYYQEEYCAPGNGAGKKQLPEPDAKPAAPAKEQEKPGSKLVVCAISGLLEQVNREILDSNPGLVSTEPSQDAPLAEDKSDSISSNVAKTSDSHTSGVTSKTPTPESRQNSILEVEINDYEDVKQVIEKQKAKEDKLKEKEEAVKDSKEVEKKGVKFVEEKIGEDIKDKAQNEGGKVPRKKVNFGTISIEEDDDKVFEDDKKEFEDKSYQRNVRFIEEEKSQETNTVLDRKLDKESVEQVKKIIEEEIVQRAIDEVSRGLETSNNIGAKEVSQPSEYGTKTSEAATKPFGTHIGIDNSQLIKTDDELIKENIEKISKELQKTIISSSEHDKRNSPDFGTTKLHENGHAEKDRTENGHRHDDEAEPILNEKDRMKSAAVLEGEFPREATKSHEKPTTAHFFPQTNASPASDDRVNAAAVQVIGMDRTESLVGGQKWDLGRRPSPPPRSVTPEFRPVTPELPVPAAHRIVLDGLVLPAGADKILITDTETESSVTDGGDSDEDSVVLSSKVTLSLLPGGAGGPAEDQVRKWMEDQKERKN</sequence>
<reference evidence="3" key="1">
    <citation type="submission" date="2021-05" db="EMBL/GenBank/DDBJ databases">
        <authorList>
            <person name="Alioto T."/>
            <person name="Alioto T."/>
            <person name="Gomez Garrido J."/>
        </authorList>
    </citation>
    <scope>NUCLEOTIDE SEQUENCE</scope>
</reference>
<dbReference type="GO" id="GO:0043025">
    <property type="term" value="C:neuronal cell body"/>
    <property type="evidence" value="ECO:0007669"/>
    <property type="project" value="TreeGrafter"/>
</dbReference>
<name>A0A8D8TGL7_9HEMI</name>
<organism evidence="3">
    <name type="scientific">Cacopsylla melanoneura</name>
    <dbReference type="NCBI Taxonomy" id="428564"/>
    <lineage>
        <taxon>Eukaryota</taxon>
        <taxon>Metazoa</taxon>
        <taxon>Ecdysozoa</taxon>
        <taxon>Arthropoda</taxon>
        <taxon>Hexapoda</taxon>
        <taxon>Insecta</taxon>
        <taxon>Pterygota</taxon>
        <taxon>Neoptera</taxon>
        <taxon>Paraneoptera</taxon>
        <taxon>Hemiptera</taxon>
        <taxon>Sternorrhyncha</taxon>
        <taxon>Psylloidea</taxon>
        <taxon>Psyllidae</taxon>
        <taxon>Psyllinae</taxon>
        <taxon>Cacopsylla</taxon>
    </lineage>
</organism>
<evidence type="ECO:0000256" key="2">
    <source>
        <dbReference type="SAM" id="Phobius"/>
    </source>
</evidence>
<feature type="region of interest" description="Disordered" evidence="1">
    <location>
        <begin position="347"/>
        <end position="369"/>
    </location>
</feature>
<feature type="region of interest" description="Disordered" evidence="1">
    <location>
        <begin position="848"/>
        <end position="873"/>
    </location>
</feature>
<feature type="region of interest" description="Disordered" evidence="1">
    <location>
        <begin position="766"/>
        <end position="792"/>
    </location>
</feature>
<feature type="region of interest" description="Disordered" evidence="1">
    <location>
        <begin position="226"/>
        <end position="260"/>
    </location>
</feature>
<keyword evidence="2" id="KW-0812">Transmembrane</keyword>
<feature type="compositionally biased region" description="Basic and acidic residues" evidence="1">
    <location>
        <begin position="676"/>
        <end position="709"/>
    </location>
</feature>
<evidence type="ECO:0000256" key="1">
    <source>
        <dbReference type="SAM" id="MobiDB-lite"/>
    </source>
</evidence>
<feature type="compositionally biased region" description="Basic and acidic residues" evidence="1">
    <location>
        <begin position="717"/>
        <end position="730"/>
    </location>
</feature>
<dbReference type="AlphaFoldDB" id="A0A8D8TGL7"/>
<keyword evidence="2" id="KW-1133">Transmembrane helix</keyword>
<dbReference type="GO" id="GO:0045202">
    <property type="term" value="C:synapse"/>
    <property type="evidence" value="ECO:0007669"/>
    <property type="project" value="GOC"/>
</dbReference>
<evidence type="ECO:0000313" key="3">
    <source>
        <dbReference type="EMBL" id="CAG6687609.1"/>
    </source>
</evidence>
<feature type="transmembrane region" description="Helical" evidence="2">
    <location>
        <begin position="12"/>
        <end position="31"/>
    </location>
</feature>
<accession>A0A8D8TGL7</accession>
<feature type="compositionally biased region" description="Polar residues" evidence="1">
    <location>
        <begin position="599"/>
        <end position="619"/>
    </location>
</feature>
<dbReference type="GO" id="GO:0034394">
    <property type="term" value="P:protein localization to cell surface"/>
    <property type="evidence" value="ECO:0007669"/>
    <property type="project" value="TreeGrafter"/>
</dbReference>
<feature type="region of interest" description="Disordered" evidence="1">
    <location>
        <begin position="599"/>
        <end position="626"/>
    </location>
</feature>
<feature type="region of interest" description="Disordered" evidence="1">
    <location>
        <begin position="178"/>
        <end position="202"/>
    </location>
</feature>